<organism evidence="1">
    <name type="scientific">Clostridium botulinum B str. Osaka05</name>
    <dbReference type="NCBI Taxonomy" id="1407017"/>
    <lineage>
        <taxon>Bacteria</taxon>
        <taxon>Bacillati</taxon>
        <taxon>Bacillota</taxon>
        <taxon>Clostridia</taxon>
        <taxon>Eubacteriales</taxon>
        <taxon>Clostridiaceae</taxon>
        <taxon>Clostridium</taxon>
    </lineage>
</organism>
<dbReference type="EMBL" id="BA000058">
    <property type="protein sequence ID" value="BAO04727.1"/>
    <property type="molecule type" value="Genomic_DNA"/>
</dbReference>
<dbReference type="Proteomes" id="UP000054164">
    <property type="component" value="Unassembled WGS sequence"/>
</dbReference>
<gene>
    <name evidence="1" type="ORF">CBO05P1_008</name>
</gene>
<protein>
    <submittedName>
        <fullName evidence="1">Uncharacterized protein</fullName>
    </submittedName>
</protein>
<dbReference type="AlphaFoldDB" id="A0A060N4P2"/>
<reference evidence="1" key="1">
    <citation type="submission" date="2013-10" db="EMBL/GenBank/DDBJ databases">
        <title>Draft genome sequence of Clostridium botulinum type B strain Osaka05.</title>
        <authorList>
            <person name="Sakaguchi Y."/>
            <person name="Hosomi K."/>
            <person name="Uchiyama J."/>
            <person name="Ogura Y."/>
            <person name="Sakaguchi M."/>
            <person name="Kohda T."/>
            <person name="Mukamoto M."/>
            <person name="Misawa N."/>
            <person name="Matsuzaki S."/>
            <person name="Hayashi T."/>
            <person name="Kozaki S."/>
        </authorList>
    </citation>
    <scope>NUCLEOTIDE SEQUENCE</scope>
    <source>
        <strain evidence="1">Osaka05</strain>
    </source>
</reference>
<evidence type="ECO:0000313" key="1">
    <source>
        <dbReference type="EMBL" id="BAO04727.1"/>
    </source>
</evidence>
<dbReference type="HOGENOM" id="CLU_1861696_0_0_9"/>
<name>A0A060N4P2_CLOBO</name>
<proteinExistence type="predicted"/>
<sequence>MSYVCLKCNEVYKNSINQIKPIKYGEDKEWLFCPKIDCHGRVVEIDELIMPTIIELNKKGYTTEFCCSGHSYERYTDTYISFTGEKIPMNLPKGFIMEKIGDKVCIRKYYDNILSKLERFEEILKTNLELLKWANNL</sequence>
<dbReference type="RefSeq" id="WP_030031756.1">
    <property type="nucleotide sequence ID" value="NZ_BA000058.1"/>
</dbReference>
<accession>A0A060N4P2</accession>